<feature type="region of interest" description="Disordered" evidence="6">
    <location>
        <begin position="37"/>
        <end position="131"/>
    </location>
</feature>
<evidence type="ECO:0000256" key="4">
    <source>
        <dbReference type="ARBA" id="ARBA00023136"/>
    </source>
</evidence>
<sequence>MHRYHLVKAETDDHMPNKAPSGLVPLKSWFSLDLAAHQNEDEAEEEAEADSLSGDIPRATSPSRLPRLWSSHRDGRRKISAGDDTRSEHGANIPPAAESDPKHLRAKSAASRSVSPQRSGSGKQGQYKGTQQRSSSAAWHAVMLLSCGVAFLSYLDRAIMGVTILPMAAEQGYSKSMEGFISSAFFLGYTLTNIGAGYMADKFSSKAVLEVGVWTWSLFTMLTPVAARSGIWPLLLTRFLTGIGEGVTFPGLQMIISYWVDDDCNSRAISFVYSGATFGAIAAYLSAPLIVESWGWPAVFTVYGLVGFIWVVMWSMLVSERPSHRQVSLLQDKEPNEAPVRIPYRAFATYLPLWAIIIVETSHGIGQYVAFFWQPTYYVEVYSGALQNASLYSTLPWVASAIFTNVAGWVADALIARSALTLTAVRKLMEGLSCFGAAACLLLMAFLPKGLSVWIAVGLFTAMQSFAGCHVSGAACQHLDINACYAAAMYGLTNGLSTVLEAGGIAGTGYILESQHSWGLLFMVVAGLHIFGGIVYVCFSDSKARFHEGSDKAYEKMTP</sequence>
<evidence type="ECO:0000256" key="3">
    <source>
        <dbReference type="ARBA" id="ARBA00022989"/>
    </source>
</evidence>
<keyword evidence="2 7" id="KW-0812">Transmembrane</keyword>
<dbReference type="InterPro" id="IPR020846">
    <property type="entry name" value="MFS_dom"/>
</dbReference>
<feature type="transmembrane region" description="Helical" evidence="7">
    <location>
        <begin position="137"/>
        <end position="155"/>
    </location>
</feature>
<proteinExistence type="inferred from homology"/>
<dbReference type="Proteomes" id="UP001497392">
    <property type="component" value="Unassembled WGS sequence"/>
</dbReference>
<evidence type="ECO:0000256" key="1">
    <source>
        <dbReference type="ARBA" id="ARBA00004141"/>
    </source>
</evidence>
<dbReference type="SUPFAM" id="SSF103473">
    <property type="entry name" value="MFS general substrate transporter"/>
    <property type="match status" value="1"/>
</dbReference>
<protein>
    <submittedName>
        <fullName evidence="9">G3834 protein</fullName>
    </submittedName>
</protein>
<keyword evidence="10" id="KW-1185">Reference proteome</keyword>
<comment type="similarity">
    <text evidence="5">Belongs to the major facilitator superfamily. Sodium/anion cotransporter (TC 2.A.1.14) family.</text>
</comment>
<dbReference type="InterPro" id="IPR011701">
    <property type="entry name" value="MFS"/>
</dbReference>
<feature type="transmembrane region" description="Helical" evidence="7">
    <location>
        <begin position="239"/>
        <end position="259"/>
    </location>
</feature>
<evidence type="ECO:0000256" key="7">
    <source>
        <dbReference type="SAM" id="Phobius"/>
    </source>
</evidence>
<evidence type="ECO:0000256" key="5">
    <source>
        <dbReference type="ARBA" id="ARBA00024362"/>
    </source>
</evidence>
<reference evidence="9 10" key="1">
    <citation type="submission" date="2024-06" db="EMBL/GenBank/DDBJ databases">
        <authorList>
            <person name="Kraege A."/>
            <person name="Thomma B."/>
        </authorList>
    </citation>
    <scope>NUCLEOTIDE SEQUENCE [LARGE SCALE GENOMIC DNA]</scope>
</reference>
<feature type="transmembrane region" description="Helical" evidence="7">
    <location>
        <begin position="271"/>
        <end position="290"/>
    </location>
</feature>
<organism evidence="9 10">
    <name type="scientific">Coccomyxa viridis</name>
    <dbReference type="NCBI Taxonomy" id="1274662"/>
    <lineage>
        <taxon>Eukaryota</taxon>
        <taxon>Viridiplantae</taxon>
        <taxon>Chlorophyta</taxon>
        <taxon>core chlorophytes</taxon>
        <taxon>Trebouxiophyceae</taxon>
        <taxon>Trebouxiophyceae incertae sedis</taxon>
        <taxon>Coccomyxaceae</taxon>
        <taxon>Coccomyxa</taxon>
    </lineage>
</organism>
<dbReference type="EMBL" id="CAXHTA020000005">
    <property type="protein sequence ID" value="CAL5221614.1"/>
    <property type="molecule type" value="Genomic_DNA"/>
</dbReference>
<dbReference type="PROSITE" id="PS50850">
    <property type="entry name" value="MFS"/>
    <property type="match status" value="1"/>
</dbReference>
<feature type="compositionally biased region" description="Polar residues" evidence="6">
    <location>
        <begin position="110"/>
        <end position="121"/>
    </location>
</feature>
<dbReference type="Gene3D" id="1.20.1250.20">
    <property type="entry name" value="MFS general substrate transporter like domains"/>
    <property type="match status" value="2"/>
</dbReference>
<feature type="transmembrane region" description="Helical" evidence="7">
    <location>
        <begin position="453"/>
        <end position="475"/>
    </location>
</feature>
<comment type="caution">
    <text evidence="9">The sequence shown here is derived from an EMBL/GenBank/DDBJ whole genome shotgun (WGS) entry which is preliminary data.</text>
</comment>
<accession>A0ABP1FS15</accession>
<feature type="transmembrane region" description="Helical" evidence="7">
    <location>
        <begin position="296"/>
        <end position="318"/>
    </location>
</feature>
<gene>
    <name evidence="9" type="primary">g3834</name>
    <name evidence="9" type="ORF">VP750_LOCUS3273</name>
</gene>
<keyword evidence="3 7" id="KW-1133">Transmembrane helix</keyword>
<evidence type="ECO:0000256" key="6">
    <source>
        <dbReference type="SAM" id="MobiDB-lite"/>
    </source>
</evidence>
<feature type="compositionally biased region" description="Basic and acidic residues" evidence="6">
    <location>
        <begin position="80"/>
        <end position="89"/>
    </location>
</feature>
<dbReference type="InterPro" id="IPR050382">
    <property type="entry name" value="MFS_Na/Anion_cotransporter"/>
</dbReference>
<feature type="transmembrane region" description="Helical" evidence="7">
    <location>
        <begin position="518"/>
        <end position="539"/>
    </location>
</feature>
<evidence type="ECO:0000313" key="9">
    <source>
        <dbReference type="EMBL" id="CAL5221614.1"/>
    </source>
</evidence>
<evidence type="ECO:0000313" key="10">
    <source>
        <dbReference type="Proteomes" id="UP001497392"/>
    </source>
</evidence>
<feature type="compositionally biased region" description="Basic and acidic residues" evidence="6">
    <location>
        <begin position="7"/>
        <end position="16"/>
    </location>
</feature>
<feature type="domain" description="Major facilitator superfamily (MFS) profile" evidence="8">
    <location>
        <begin position="142"/>
        <end position="544"/>
    </location>
</feature>
<feature type="transmembrane region" description="Helical" evidence="7">
    <location>
        <begin position="394"/>
        <end position="416"/>
    </location>
</feature>
<dbReference type="PANTHER" id="PTHR11662">
    <property type="entry name" value="SOLUTE CARRIER FAMILY 17"/>
    <property type="match status" value="1"/>
</dbReference>
<dbReference type="InterPro" id="IPR036259">
    <property type="entry name" value="MFS_trans_sf"/>
</dbReference>
<feature type="transmembrane region" description="Helical" evidence="7">
    <location>
        <begin position="180"/>
        <end position="200"/>
    </location>
</feature>
<feature type="transmembrane region" description="Helical" evidence="7">
    <location>
        <begin position="487"/>
        <end position="512"/>
    </location>
</feature>
<feature type="transmembrane region" description="Helical" evidence="7">
    <location>
        <begin position="351"/>
        <end position="374"/>
    </location>
</feature>
<comment type="subcellular location">
    <subcellularLocation>
        <location evidence="1">Membrane</location>
        <topology evidence="1">Multi-pass membrane protein</topology>
    </subcellularLocation>
</comment>
<evidence type="ECO:0000259" key="8">
    <source>
        <dbReference type="PROSITE" id="PS50850"/>
    </source>
</evidence>
<evidence type="ECO:0000256" key="2">
    <source>
        <dbReference type="ARBA" id="ARBA00022692"/>
    </source>
</evidence>
<feature type="transmembrane region" description="Helical" evidence="7">
    <location>
        <begin position="428"/>
        <end position="447"/>
    </location>
</feature>
<keyword evidence="4 7" id="KW-0472">Membrane</keyword>
<feature type="transmembrane region" description="Helical" evidence="7">
    <location>
        <begin position="207"/>
        <end position="227"/>
    </location>
</feature>
<dbReference type="Pfam" id="PF07690">
    <property type="entry name" value="MFS_1"/>
    <property type="match status" value="1"/>
</dbReference>
<name>A0ABP1FS15_9CHLO</name>
<feature type="region of interest" description="Disordered" evidence="6">
    <location>
        <begin position="1"/>
        <end position="23"/>
    </location>
</feature>
<dbReference type="PANTHER" id="PTHR11662:SF399">
    <property type="entry name" value="FI19708P1-RELATED"/>
    <property type="match status" value="1"/>
</dbReference>